<reference evidence="7" key="1">
    <citation type="submission" date="2022-07" db="EMBL/GenBank/DDBJ databases">
        <title>Draft genome sequence of Zalerion maritima ATCC 34329, a (micro)plastics degrading marine fungus.</title>
        <authorList>
            <person name="Paco A."/>
            <person name="Goncalves M.F.M."/>
            <person name="Rocha-Santos T.A.P."/>
            <person name="Alves A."/>
        </authorList>
    </citation>
    <scope>NUCLEOTIDE SEQUENCE</scope>
    <source>
        <strain evidence="7">ATCC 34329</strain>
    </source>
</reference>
<dbReference type="GO" id="GO:0071949">
    <property type="term" value="F:FAD binding"/>
    <property type="evidence" value="ECO:0007669"/>
    <property type="project" value="InterPro"/>
</dbReference>
<gene>
    <name evidence="7" type="ORF">MKZ38_001669</name>
</gene>
<dbReference type="Gene3D" id="3.40.462.20">
    <property type="match status" value="1"/>
</dbReference>
<keyword evidence="4" id="KW-0274">FAD</keyword>
<evidence type="ECO:0000313" key="8">
    <source>
        <dbReference type="Proteomes" id="UP001201980"/>
    </source>
</evidence>
<dbReference type="PROSITE" id="PS51387">
    <property type="entry name" value="FAD_PCMH"/>
    <property type="match status" value="1"/>
</dbReference>
<dbReference type="PANTHER" id="PTHR42973:SF39">
    <property type="entry name" value="FAD-BINDING PCMH-TYPE DOMAIN-CONTAINING PROTEIN"/>
    <property type="match status" value="1"/>
</dbReference>
<keyword evidence="5" id="KW-0560">Oxidoreductase</keyword>
<dbReference type="Proteomes" id="UP001201980">
    <property type="component" value="Unassembled WGS sequence"/>
</dbReference>
<organism evidence="7 8">
    <name type="scientific">Zalerion maritima</name>
    <dbReference type="NCBI Taxonomy" id="339359"/>
    <lineage>
        <taxon>Eukaryota</taxon>
        <taxon>Fungi</taxon>
        <taxon>Dikarya</taxon>
        <taxon>Ascomycota</taxon>
        <taxon>Pezizomycotina</taxon>
        <taxon>Sordariomycetes</taxon>
        <taxon>Lulworthiomycetidae</taxon>
        <taxon>Lulworthiales</taxon>
        <taxon>Lulworthiaceae</taxon>
        <taxon>Zalerion</taxon>
    </lineage>
</organism>
<proteinExistence type="inferred from homology"/>
<protein>
    <submittedName>
        <fullName evidence="7">Reticuline oxidase</fullName>
    </submittedName>
</protein>
<dbReference type="Gene3D" id="3.30.43.10">
    <property type="entry name" value="Uridine Diphospho-n-acetylenolpyruvylglucosamine Reductase, domain 2"/>
    <property type="match status" value="1"/>
</dbReference>
<evidence type="ECO:0000256" key="4">
    <source>
        <dbReference type="ARBA" id="ARBA00022827"/>
    </source>
</evidence>
<evidence type="ECO:0000256" key="5">
    <source>
        <dbReference type="ARBA" id="ARBA00023002"/>
    </source>
</evidence>
<comment type="cofactor">
    <cofactor evidence="1">
        <name>FAD</name>
        <dbReference type="ChEBI" id="CHEBI:57692"/>
    </cofactor>
</comment>
<dbReference type="AlphaFoldDB" id="A0AAD5WRC2"/>
<evidence type="ECO:0000256" key="1">
    <source>
        <dbReference type="ARBA" id="ARBA00001974"/>
    </source>
</evidence>
<dbReference type="InterPro" id="IPR016167">
    <property type="entry name" value="FAD-bd_PCMH_sub1"/>
</dbReference>
<dbReference type="InterPro" id="IPR016166">
    <property type="entry name" value="FAD-bd_PCMH"/>
</dbReference>
<comment type="similarity">
    <text evidence="2">Belongs to the oxygen-dependent FAD-linked oxidoreductase family.</text>
</comment>
<evidence type="ECO:0000256" key="3">
    <source>
        <dbReference type="ARBA" id="ARBA00022630"/>
    </source>
</evidence>
<dbReference type="Pfam" id="PF01565">
    <property type="entry name" value="FAD_binding_4"/>
    <property type="match status" value="1"/>
</dbReference>
<dbReference type="EMBL" id="JAKWBI020000146">
    <property type="protein sequence ID" value="KAJ2901590.1"/>
    <property type="molecule type" value="Genomic_DNA"/>
</dbReference>
<keyword evidence="3" id="KW-0285">Flavoprotein</keyword>
<accession>A0AAD5WRC2</accession>
<dbReference type="PANTHER" id="PTHR42973">
    <property type="entry name" value="BINDING OXIDOREDUCTASE, PUTATIVE (AFU_ORTHOLOGUE AFUA_1G17690)-RELATED"/>
    <property type="match status" value="1"/>
</dbReference>
<dbReference type="InterPro" id="IPR050416">
    <property type="entry name" value="FAD-linked_Oxidoreductase"/>
</dbReference>
<sequence>MGKLAESNLAKTNTHTRLDHEANQTDPFRAHGGHQIVRVNTTTCDHWIWGMRPPVEPPEGSSEFTRTGLLSVHMKVTILVDSLLRSRISRLDGEAYSNPALPPWRVFSPTPRRTPRVARFNDKRPLTNASPKPKSLSVNLGRKPVAIAVPTAPQHVQDAVSCAAEAGIKATPKSGGHSYAAFSLGGGDGHLILELDRMDEVVLKDGGVTATMQAGAIRESNKPWDLSRVSIRSPACCIPVGAFAYGSKMYGLALDWITRVTVALANSSIVHCSSTSYPDLFWTVRGAGFSFGVVVEFDMARFEPSKRMVQLDFYAYGVPLDQGHPYNTMDLHGGKNSAVSFPPSHDSDIEPTSSYAHRDRLLLFQLYYSVYRRSYPEDGFGLLQGFVDSVAQDMEDQEWGVCVN</sequence>
<evidence type="ECO:0000313" key="7">
    <source>
        <dbReference type="EMBL" id="KAJ2901590.1"/>
    </source>
</evidence>
<name>A0AAD5WRC2_9PEZI</name>
<feature type="domain" description="FAD-binding PCMH-type" evidence="6">
    <location>
        <begin position="140"/>
        <end position="304"/>
    </location>
</feature>
<comment type="caution">
    <text evidence="7">The sequence shown here is derived from an EMBL/GenBank/DDBJ whole genome shotgun (WGS) entry which is preliminary data.</text>
</comment>
<keyword evidence="8" id="KW-1185">Reference proteome</keyword>
<dbReference type="InterPro" id="IPR016169">
    <property type="entry name" value="FAD-bd_PCMH_sub2"/>
</dbReference>
<dbReference type="InterPro" id="IPR006094">
    <property type="entry name" value="Oxid_FAD_bind_N"/>
</dbReference>
<evidence type="ECO:0000256" key="2">
    <source>
        <dbReference type="ARBA" id="ARBA00005466"/>
    </source>
</evidence>
<dbReference type="InterPro" id="IPR036318">
    <property type="entry name" value="FAD-bd_PCMH-like_sf"/>
</dbReference>
<dbReference type="Gene3D" id="3.30.465.10">
    <property type="match status" value="1"/>
</dbReference>
<dbReference type="SUPFAM" id="SSF56176">
    <property type="entry name" value="FAD-binding/transporter-associated domain-like"/>
    <property type="match status" value="1"/>
</dbReference>
<evidence type="ECO:0000259" key="6">
    <source>
        <dbReference type="PROSITE" id="PS51387"/>
    </source>
</evidence>
<dbReference type="GO" id="GO:0016491">
    <property type="term" value="F:oxidoreductase activity"/>
    <property type="evidence" value="ECO:0007669"/>
    <property type="project" value="UniProtKB-KW"/>
</dbReference>